<evidence type="ECO:0000256" key="4">
    <source>
        <dbReference type="ARBA" id="ARBA00022801"/>
    </source>
</evidence>
<name>A0A223CZX4_9BACL</name>
<feature type="domain" description="DHHA1" evidence="7">
    <location>
        <begin position="349"/>
        <end position="443"/>
    </location>
</feature>
<evidence type="ECO:0000256" key="2">
    <source>
        <dbReference type="ARBA" id="ARBA00019841"/>
    </source>
</evidence>
<evidence type="ECO:0000259" key="9">
    <source>
        <dbReference type="Pfam" id="PF17768"/>
    </source>
</evidence>
<dbReference type="InterPro" id="IPR041122">
    <property type="entry name" value="RecJ_OB"/>
</dbReference>
<dbReference type="Proteomes" id="UP000214688">
    <property type="component" value="Chromosome"/>
</dbReference>
<dbReference type="EMBL" id="CP022657">
    <property type="protein sequence ID" value="ASS74636.1"/>
    <property type="molecule type" value="Genomic_DNA"/>
</dbReference>
<evidence type="ECO:0000313" key="10">
    <source>
        <dbReference type="EMBL" id="ASS74636.1"/>
    </source>
</evidence>
<dbReference type="InterPro" id="IPR003156">
    <property type="entry name" value="DHHA1_dom"/>
</dbReference>
<proteinExistence type="inferred from homology"/>
<evidence type="ECO:0000256" key="3">
    <source>
        <dbReference type="ARBA" id="ARBA00022722"/>
    </source>
</evidence>
<evidence type="ECO:0000313" key="11">
    <source>
        <dbReference type="Proteomes" id="UP000214688"/>
    </source>
</evidence>
<gene>
    <name evidence="10" type="primary">recJ</name>
    <name evidence="10" type="ORF">CIG75_06400</name>
</gene>
<organism evidence="10 11">
    <name type="scientific">Tumebacillus algifaecis</name>
    <dbReference type="NCBI Taxonomy" id="1214604"/>
    <lineage>
        <taxon>Bacteria</taxon>
        <taxon>Bacillati</taxon>
        <taxon>Bacillota</taxon>
        <taxon>Bacilli</taxon>
        <taxon>Bacillales</taxon>
        <taxon>Alicyclobacillaceae</taxon>
        <taxon>Tumebacillus</taxon>
    </lineage>
</organism>
<evidence type="ECO:0000259" key="7">
    <source>
        <dbReference type="Pfam" id="PF02272"/>
    </source>
</evidence>
<dbReference type="Gene3D" id="3.90.1640.30">
    <property type="match status" value="1"/>
</dbReference>
<keyword evidence="4" id="KW-0378">Hydrolase</keyword>
<keyword evidence="5 10" id="KW-0269">Exonuclease</keyword>
<keyword evidence="11" id="KW-1185">Reference proteome</keyword>
<dbReference type="InterPro" id="IPR001667">
    <property type="entry name" value="DDH_dom"/>
</dbReference>
<dbReference type="OrthoDB" id="9809852at2"/>
<dbReference type="GO" id="GO:0008409">
    <property type="term" value="F:5'-3' exonuclease activity"/>
    <property type="evidence" value="ECO:0007669"/>
    <property type="project" value="InterPro"/>
</dbReference>
<evidence type="ECO:0000256" key="1">
    <source>
        <dbReference type="ARBA" id="ARBA00005915"/>
    </source>
</evidence>
<dbReference type="PANTHER" id="PTHR30255:SF2">
    <property type="entry name" value="SINGLE-STRANDED-DNA-SPECIFIC EXONUCLEASE RECJ"/>
    <property type="match status" value="1"/>
</dbReference>
<dbReference type="Pfam" id="PF02272">
    <property type="entry name" value="DHHA1"/>
    <property type="match status" value="1"/>
</dbReference>
<dbReference type="GO" id="GO:0006310">
    <property type="term" value="P:DNA recombination"/>
    <property type="evidence" value="ECO:0007669"/>
    <property type="project" value="InterPro"/>
</dbReference>
<feature type="domain" description="DDH" evidence="6">
    <location>
        <begin position="87"/>
        <end position="230"/>
    </location>
</feature>
<dbReference type="PANTHER" id="PTHR30255">
    <property type="entry name" value="SINGLE-STRANDED-DNA-SPECIFIC EXONUCLEASE RECJ"/>
    <property type="match status" value="1"/>
</dbReference>
<dbReference type="Pfam" id="PF01368">
    <property type="entry name" value="DHH"/>
    <property type="match status" value="1"/>
</dbReference>
<dbReference type="Pfam" id="PF10141">
    <property type="entry name" value="ssDNA-exonuc_C"/>
    <property type="match status" value="1"/>
</dbReference>
<dbReference type="Pfam" id="PF17768">
    <property type="entry name" value="RecJ_OB"/>
    <property type="match status" value="1"/>
</dbReference>
<dbReference type="InterPro" id="IPR018779">
    <property type="entry name" value="RecJ_C"/>
</dbReference>
<dbReference type="InterPro" id="IPR051673">
    <property type="entry name" value="SSDNA_exonuclease_RecJ"/>
</dbReference>
<dbReference type="GO" id="GO:0006281">
    <property type="term" value="P:DNA repair"/>
    <property type="evidence" value="ECO:0007669"/>
    <property type="project" value="InterPro"/>
</dbReference>
<dbReference type="KEGG" id="tab:CIG75_06400"/>
<protein>
    <recommendedName>
        <fullName evidence="2">Single-stranded-DNA-specific exonuclease RecJ</fullName>
    </recommendedName>
</protein>
<evidence type="ECO:0000256" key="5">
    <source>
        <dbReference type="ARBA" id="ARBA00022839"/>
    </source>
</evidence>
<evidence type="ECO:0000259" key="6">
    <source>
        <dbReference type="Pfam" id="PF01368"/>
    </source>
</evidence>
<dbReference type="SUPFAM" id="SSF64182">
    <property type="entry name" value="DHH phosphoesterases"/>
    <property type="match status" value="1"/>
</dbReference>
<sequence length="796" mass="89366">MEDFKMQQMKRWVVSEAAESDVQSLAEALGVSPILARLLWRRGIRSTEEAQRYLYPGLSGFYDPFLMKDMEKTVQRIRQAIDQQEPVMVYGDYDADGATATSVLYLALRELGARVDYYIPDRFSEGYGLNGPAIEQAKERGYGLVITVDNGISAVEQVALANRLGLDLIVTDHHTPPEVLPDAHAILNPKQPGCNYPDSMLAGVGVVFKLVQALYGRLPDEFLDLAALGTVADLAPLQDENRLLTLFGLERMNESPRLGIKALIEAAGLQDKKITAGHIGFSFGPRINASGRLDSATYAVELLTTEDPVRAGELAQFLEERNQERQALCETIFGEAQALIEANSHWLDGRVLVVANRGWNEGVIGIVASRIVERYHRPTLVFSISDEKCKASARSIAGFDLYAALTRCADLLDHYGGHKMAAGLSLPEEKLEQLRMRLNEIAEEVLTEADLIPALDIDMEVELGEVDLRLVEQIQALAPFGFGNPSPRFAVRGLALESTRVVGKDAAHLQVRVCQKGRQLDCIAFRRSEDQPLLDELAAVDIAGELAVNEWRGRQSLQMVLGDWKPSPVQSFDARGCRDKFAWLEVHKDSLTVLCFQESNVEEIEKRLFGYPWNEGKYRLYHVEASGRWRHVAGEDEPTQNIVYYDLPSQVETFVDSMEALIPTQRLHFIQGQQDQEWLRQALFDWLPEREAFAYVYRVLRQVGQGTVAELLAKMQGPLNTVSLTHILQVFTQLGFANLEDETYYVIQDAPKRALSDSQYYQEQERRVQALKQVGDLLLSASPDTMRQWLTAHRTV</sequence>
<dbReference type="GO" id="GO:0003676">
    <property type="term" value="F:nucleic acid binding"/>
    <property type="evidence" value="ECO:0007669"/>
    <property type="project" value="InterPro"/>
</dbReference>
<feature type="domain" description="RecJ OB" evidence="9">
    <location>
        <begin position="457"/>
        <end position="562"/>
    </location>
</feature>
<accession>A0A223CZX4</accession>
<evidence type="ECO:0000259" key="8">
    <source>
        <dbReference type="Pfam" id="PF10141"/>
    </source>
</evidence>
<comment type="similarity">
    <text evidence="1">Belongs to the RecJ family.</text>
</comment>
<dbReference type="Gene3D" id="3.10.310.30">
    <property type="match status" value="1"/>
</dbReference>
<feature type="domain" description="Single-stranded-DNA-specific exonuclease RecJ C-terminal" evidence="8">
    <location>
        <begin position="570"/>
        <end position="790"/>
    </location>
</feature>
<reference evidence="10 11" key="1">
    <citation type="journal article" date="2015" name="Int. J. Syst. Evol. Microbiol.">
        <title>Tumebacillus algifaecis sp. nov., isolated from decomposing algal scum.</title>
        <authorList>
            <person name="Wu Y.F."/>
            <person name="Zhang B."/>
            <person name="Xing P."/>
            <person name="Wu Q.L."/>
            <person name="Liu S.J."/>
        </authorList>
    </citation>
    <scope>NUCLEOTIDE SEQUENCE [LARGE SCALE GENOMIC DNA]</scope>
    <source>
        <strain evidence="10 11">THMBR28</strain>
    </source>
</reference>
<dbReference type="InterPro" id="IPR038763">
    <property type="entry name" value="DHH_sf"/>
</dbReference>
<dbReference type="InterPro" id="IPR004610">
    <property type="entry name" value="RecJ"/>
</dbReference>
<dbReference type="AlphaFoldDB" id="A0A223CZX4"/>
<dbReference type="NCBIfam" id="TIGR00644">
    <property type="entry name" value="recJ"/>
    <property type="match status" value="1"/>
</dbReference>
<keyword evidence="3" id="KW-0540">Nuclease</keyword>